<keyword evidence="4 6" id="KW-0238">DNA-binding</keyword>
<keyword evidence="3 6" id="KW-0799">Topoisomerase</keyword>
<dbReference type="PROSITE" id="PS52040">
    <property type="entry name" value="TOPO_IIA"/>
    <property type="match status" value="1"/>
</dbReference>
<dbReference type="GO" id="GO:0003918">
    <property type="term" value="F:DNA topoisomerase type II (double strand cut, ATP-hydrolyzing) activity"/>
    <property type="evidence" value="ECO:0007669"/>
    <property type="project" value="UniProtKB-EC"/>
</dbReference>
<sequence length="123" mass="13482">MDAQGNFGSPDGDSPAAYRYTECRLSKLSSFLFENIKENVGGFSLNYRQNLLEPKILPTLLPNILLNGTLGIAVGLISSIPSHNINEVFNAILVYIITGSLKQNLFIKLIPGPDFQLKSILKS</sequence>
<gene>
    <name evidence="8" type="ORF">E5P55_00385</name>
</gene>
<evidence type="ECO:0000256" key="1">
    <source>
        <dbReference type="ARBA" id="ARBA00000185"/>
    </source>
</evidence>
<dbReference type="InterPro" id="IPR013758">
    <property type="entry name" value="Topo_IIA_A/C_ab"/>
</dbReference>
<feature type="active site" description="O-(5'-phospho-DNA)-tyrosine intermediate" evidence="6">
    <location>
        <position position="20"/>
    </location>
</feature>
<evidence type="ECO:0000256" key="5">
    <source>
        <dbReference type="ARBA" id="ARBA00023235"/>
    </source>
</evidence>
<dbReference type="SUPFAM" id="SSF56719">
    <property type="entry name" value="Type II DNA topoisomerase"/>
    <property type="match status" value="1"/>
</dbReference>
<accession>A0A7T0BRU4</accession>
<dbReference type="PANTHER" id="PTHR43493">
    <property type="entry name" value="DNA GYRASE/TOPOISOMERASE SUBUNIT A"/>
    <property type="match status" value="1"/>
</dbReference>
<dbReference type="InterPro" id="IPR050220">
    <property type="entry name" value="Type_II_DNA_Topoisomerases"/>
</dbReference>
<dbReference type="Proteomes" id="UP000594451">
    <property type="component" value="Chromosome"/>
</dbReference>
<feature type="domain" description="Topo IIA-type catalytic" evidence="7">
    <location>
        <begin position="1"/>
        <end position="123"/>
    </location>
</feature>
<dbReference type="Gene3D" id="3.90.199.10">
    <property type="entry name" value="Topoisomerase II, domain 5"/>
    <property type="match status" value="1"/>
</dbReference>
<evidence type="ECO:0000256" key="4">
    <source>
        <dbReference type="ARBA" id="ARBA00023125"/>
    </source>
</evidence>
<evidence type="ECO:0000313" key="9">
    <source>
        <dbReference type="Proteomes" id="UP000594451"/>
    </source>
</evidence>
<dbReference type="GO" id="GO:0005524">
    <property type="term" value="F:ATP binding"/>
    <property type="evidence" value="ECO:0007669"/>
    <property type="project" value="InterPro"/>
</dbReference>
<comment type="catalytic activity">
    <reaction evidence="1 6">
        <text>ATP-dependent breakage, passage and rejoining of double-stranded DNA.</text>
        <dbReference type="EC" id="5.6.2.2"/>
    </reaction>
</comment>
<dbReference type="InterPro" id="IPR013760">
    <property type="entry name" value="Topo_IIA-like_dom_sf"/>
</dbReference>
<dbReference type="Pfam" id="PF00521">
    <property type="entry name" value="DNA_topoisoIV"/>
    <property type="match status" value="1"/>
</dbReference>
<name>A0A7T0BRU4_9BACT</name>
<comment type="similarity">
    <text evidence="2">Belongs to the type II topoisomerase GyrA/ParC subunit family.</text>
</comment>
<dbReference type="PANTHER" id="PTHR43493:SF5">
    <property type="entry name" value="DNA GYRASE SUBUNIT A, CHLOROPLASTIC_MITOCHONDRIAL"/>
    <property type="match status" value="1"/>
</dbReference>
<dbReference type="EMBL" id="CP039370">
    <property type="protein sequence ID" value="QPJ58593.1"/>
    <property type="molecule type" value="Genomic_DNA"/>
</dbReference>
<dbReference type="GO" id="GO:0005737">
    <property type="term" value="C:cytoplasm"/>
    <property type="evidence" value="ECO:0007669"/>
    <property type="project" value="TreeGrafter"/>
</dbReference>
<dbReference type="KEGG" id="psup:E5P55_00385"/>
<reference evidence="8 9" key="1">
    <citation type="journal article" date="2020" name="Sci. Rep.">
        <title>Morphology, ultrastructure, genomics, and phylogeny of Euplotes vanleeuwenhoeki sp. nov. and its ultra-reduced endosymbiont Candidatus Pinguicoccus supinus sp. nov.</title>
        <authorList>
            <person name="Serra V."/>
            <person name="Gammuto L."/>
            <person name="Nitla V."/>
            <person name="Castelli M."/>
            <person name="Lanzoni O."/>
            <person name="Sassera D."/>
            <person name="Bandi C."/>
            <person name="Sandeep B.V."/>
            <person name="Verni F."/>
            <person name="Modeo L."/>
            <person name="Petroni G."/>
        </authorList>
    </citation>
    <scope>NUCLEOTIDE SEQUENCE [LARGE SCALE GENOMIC DNA]</scope>
    <source>
        <strain evidence="8 9">KKR18_Esm</strain>
    </source>
</reference>
<keyword evidence="9" id="KW-1185">Reference proteome</keyword>
<dbReference type="InterPro" id="IPR002205">
    <property type="entry name" value="Topo_IIA_dom_A"/>
</dbReference>
<keyword evidence="5 6" id="KW-0413">Isomerase</keyword>
<evidence type="ECO:0000256" key="2">
    <source>
        <dbReference type="ARBA" id="ARBA00008263"/>
    </source>
</evidence>
<proteinExistence type="inferred from homology"/>
<dbReference type="AlphaFoldDB" id="A0A7T0BRU4"/>
<evidence type="ECO:0000256" key="3">
    <source>
        <dbReference type="ARBA" id="ARBA00023029"/>
    </source>
</evidence>
<dbReference type="GO" id="GO:0009330">
    <property type="term" value="C:DNA topoisomerase type II (double strand cut, ATP-hydrolyzing) complex"/>
    <property type="evidence" value="ECO:0007669"/>
    <property type="project" value="TreeGrafter"/>
</dbReference>
<evidence type="ECO:0000259" key="7">
    <source>
        <dbReference type="PROSITE" id="PS52040"/>
    </source>
</evidence>
<dbReference type="GO" id="GO:0006265">
    <property type="term" value="P:DNA topological change"/>
    <property type="evidence" value="ECO:0007669"/>
    <property type="project" value="UniProtKB-UniRule"/>
</dbReference>
<evidence type="ECO:0000256" key="6">
    <source>
        <dbReference type="PROSITE-ProRule" id="PRU01384"/>
    </source>
</evidence>
<dbReference type="GO" id="GO:0003677">
    <property type="term" value="F:DNA binding"/>
    <property type="evidence" value="ECO:0007669"/>
    <property type="project" value="UniProtKB-UniRule"/>
</dbReference>
<organism evidence="8 9">
    <name type="scientific">Candidatus Pinguicoccus supinus</name>
    <dbReference type="NCBI Taxonomy" id="2529394"/>
    <lineage>
        <taxon>Bacteria</taxon>
        <taxon>Pseudomonadati</taxon>
        <taxon>Verrucomicrobiota</taxon>
        <taxon>Candidatus Pinguicoccus</taxon>
    </lineage>
</organism>
<protein>
    <recommendedName>
        <fullName evidence="7">Topo IIA-type catalytic domain-containing protein</fullName>
    </recommendedName>
</protein>
<evidence type="ECO:0000313" key="8">
    <source>
        <dbReference type="EMBL" id="QPJ58593.1"/>
    </source>
</evidence>